<evidence type="ECO:0000313" key="8">
    <source>
        <dbReference type="Proteomes" id="UP000223968"/>
    </source>
</evidence>
<feature type="binding site" evidence="4">
    <location>
        <position position="292"/>
    </location>
    <ligand>
        <name>substrate</name>
    </ligand>
</feature>
<feature type="domain" description="PARG helical" evidence="6">
    <location>
        <begin position="81"/>
        <end position="163"/>
    </location>
</feature>
<dbReference type="GO" id="GO:0004649">
    <property type="term" value="F:poly(ADP-ribose) glycohydrolase activity"/>
    <property type="evidence" value="ECO:0007669"/>
    <property type="project" value="UniProtKB-EC"/>
</dbReference>
<comment type="caution">
    <text evidence="7">The sequence shown here is derived from an EMBL/GenBank/DDBJ whole genome shotgun (WGS) entry which is preliminary data.</text>
</comment>
<dbReference type="InterPro" id="IPR007724">
    <property type="entry name" value="Poly_GlycHdrlase"/>
</dbReference>
<dbReference type="EC" id="3.2.1.143" evidence="2"/>
<organism evidence="7 8">
    <name type="scientific">Helicocarpus griseus UAMH5409</name>
    <dbReference type="NCBI Taxonomy" id="1447875"/>
    <lineage>
        <taxon>Eukaryota</taxon>
        <taxon>Fungi</taxon>
        <taxon>Dikarya</taxon>
        <taxon>Ascomycota</taxon>
        <taxon>Pezizomycotina</taxon>
        <taxon>Eurotiomycetes</taxon>
        <taxon>Eurotiomycetidae</taxon>
        <taxon>Onygenales</taxon>
        <taxon>Ajellomycetaceae</taxon>
        <taxon>Helicocarpus</taxon>
    </lineage>
</organism>
<name>A0A2B7Y2N1_9EURO</name>
<accession>A0A2B7Y2N1</accession>
<reference evidence="7 8" key="1">
    <citation type="submission" date="2017-10" db="EMBL/GenBank/DDBJ databases">
        <title>Comparative genomics in systemic dimorphic fungi from Ajellomycetaceae.</title>
        <authorList>
            <person name="Munoz J.F."/>
            <person name="Mcewen J.G."/>
            <person name="Clay O.K."/>
            <person name="Cuomo C.A."/>
        </authorList>
    </citation>
    <scope>NUCLEOTIDE SEQUENCE [LARGE SCALE GENOMIC DNA]</scope>
    <source>
        <strain evidence="7 8">UAMH5409</strain>
    </source>
</reference>
<dbReference type="PANTHER" id="PTHR12837:SF0">
    <property type="entry name" value="POLY(ADP-RIBOSE) GLYCOHYDROLASE"/>
    <property type="match status" value="1"/>
</dbReference>
<sequence>MAEMRFTLPCSPGLLCVDRFSLVESDEDEVPFWQIVETVLSSRTTNWGELIEQLETISVSLRSSSLPDYDTLRDFLLDEWELPQLFPEHTLPCLYGENRKLSLSRRQVASLVVHQFLCTLPHQPWATDSSQDFHIWYSSGSRHPMATGAYLHSLFIYFERLAGAGPETESGPANPVPSPLENDWPIIFTLRILQEDRITLLDSSLLDSGLCPLTVIHLPVASTEPSLLGLPDGACVISANKNVGFGQTGTQEEVQVGSSPECCPVTLLTPTLQDNQVLVVQGAEAMAVIKGYGREARLDYVLTADYGLSSGDLQLSKWRQRTMLFMDALQLDQFGVSNGEVADLPPGHVDRELLKAYNAFRGSTDEGECNIYSEIVTGLWGCGAFGGSPRIKTLIQWCAASMARTKLRIVLSGEEQGGFARELSKTADMARESSWTVRNILESIGL</sequence>
<feature type="binding site" evidence="4">
    <location>
        <position position="240"/>
    </location>
    <ligand>
        <name>substrate</name>
    </ligand>
</feature>
<dbReference type="EMBL" id="PDNB01000025">
    <property type="protein sequence ID" value="PGH15445.1"/>
    <property type="molecule type" value="Genomic_DNA"/>
</dbReference>
<comment type="similarity">
    <text evidence="1">Belongs to the poly(ADP-ribose) glycohydrolase family.</text>
</comment>
<evidence type="ECO:0000259" key="5">
    <source>
        <dbReference type="Pfam" id="PF05028"/>
    </source>
</evidence>
<dbReference type="GO" id="GO:1990966">
    <property type="term" value="P:ATP generation from poly-ADP-D-ribose"/>
    <property type="evidence" value="ECO:0007669"/>
    <property type="project" value="TreeGrafter"/>
</dbReference>
<keyword evidence="3" id="KW-0378">Hydrolase</keyword>
<dbReference type="GO" id="GO:0009225">
    <property type="term" value="P:nucleotide-sugar metabolic process"/>
    <property type="evidence" value="ECO:0007669"/>
    <property type="project" value="TreeGrafter"/>
</dbReference>
<feature type="domain" description="PARG catalytic Macro" evidence="5">
    <location>
        <begin position="236"/>
        <end position="415"/>
    </location>
</feature>
<dbReference type="GO" id="GO:0005975">
    <property type="term" value="P:carbohydrate metabolic process"/>
    <property type="evidence" value="ECO:0007669"/>
    <property type="project" value="InterPro"/>
</dbReference>
<dbReference type="Pfam" id="PF05028">
    <property type="entry name" value="PARG_cat_C"/>
    <property type="match status" value="1"/>
</dbReference>
<dbReference type="GO" id="GO:0006282">
    <property type="term" value="P:regulation of DNA repair"/>
    <property type="evidence" value="ECO:0007669"/>
    <property type="project" value="InterPro"/>
</dbReference>
<evidence type="ECO:0000256" key="2">
    <source>
        <dbReference type="ARBA" id="ARBA00012255"/>
    </source>
</evidence>
<dbReference type="Proteomes" id="UP000223968">
    <property type="component" value="Unassembled WGS sequence"/>
</dbReference>
<dbReference type="GO" id="GO:0005634">
    <property type="term" value="C:nucleus"/>
    <property type="evidence" value="ECO:0007669"/>
    <property type="project" value="TreeGrafter"/>
</dbReference>
<protein>
    <recommendedName>
        <fullName evidence="2">poly(ADP-ribose) glycohydrolase</fullName>
        <ecNumber evidence="2">3.2.1.143</ecNumber>
    </recommendedName>
</protein>
<feature type="binding site" evidence="4">
    <location>
        <position position="251"/>
    </location>
    <ligand>
        <name>substrate</name>
    </ligand>
</feature>
<dbReference type="GO" id="GO:0005737">
    <property type="term" value="C:cytoplasm"/>
    <property type="evidence" value="ECO:0007669"/>
    <property type="project" value="TreeGrafter"/>
</dbReference>
<gene>
    <name evidence="7" type="ORF">AJ79_02422</name>
</gene>
<evidence type="ECO:0000256" key="1">
    <source>
        <dbReference type="ARBA" id="ARBA00009545"/>
    </source>
</evidence>
<dbReference type="InterPro" id="IPR046372">
    <property type="entry name" value="PARG_cat_C"/>
</dbReference>
<evidence type="ECO:0000256" key="4">
    <source>
        <dbReference type="PIRSR" id="PIRSR607724-2"/>
    </source>
</evidence>
<proteinExistence type="inferred from homology"/>
<dbReference type="STRING" id="1447875.A0A2B7Y2N1"/>
<evidence type="ECO:0000259" key="6">
    <source>
        <dbReference type="Pfam" id="PF20811"/>
    </source>
</evidence>
<dbReference type="Pfam" id="PF20811">
    <property type="entry name" value="PARG_cat_N"/>
    <property type="match status" value="1"/>
</dbReference>
<keyword evidence="8" id="KW-1185">Reference proteome</keyword>
<dbReference type="InterPro" id="IPR048362">
    <property type="entry name" value="PARG_helical"/>
</dbReference>
<dbReference type="AlphaFoldDB" id="A0A2B7Y2N1"/>
<dbReference type="OrthoDB" id="4204487at2759"/>
<evidence type="ECO:0000256" key="3">
    <source>
        <dbReference type="ARBA" id="ARBA00022801"/>
    </source>
</evidence>
<evidence type="ECO:0000313" key="7">
    <source>
        <dbReference type="EMBL" id="PGH15445.1"/>
    </source>
</evidence>
<dbReference type="PANTHER" id="PTHR12837">
    <property type="entry name" value="POLY ADP-RIBOSE GLYCOHYDROLASE"/>
    <property type="match status" value="1"/>
</dbReference>